<dbReference type="Pfam" id="PF11749">
    <property type="entry name" value="DUF3305"/>
    <property type="match status" value="1"/>
</dbReference>
<reference evidence="1 2" key="1">
    <citation type="submission" date="2021-01" db="EMBL/GenBank/DDBJ databases">
        <title>Belnapia mucosa sp. nov. and Belnapia arida sp. nov., isolated from the Tabernas Desert (Almeria, Spain).</title>
        <authorList>
            <person name="Molina-Menor E."/>
            <person name="Vidal-Verdu A."/>
            <person name="Calonge A."/>
            <person name="Satari L."/>
            <person name="Pereto Magraner J."/>
            <person name="Porcar Miralles M."/>
        </authorList>
    </citation>
    <scope>NUCLEOTIDE SEQUENCE [LARGE SCALE GENOMIC DNA]</scope>
    <source>
        <strain evidence="1 2">T6</strain>
    </source>
</reference>
<evidence type="ECO:0000313" key="1">
    <source>
        <dbReference type="EMBL" id="MBL6456721.1"/>
    </source>
</evidence>
<comment type="caution">
    <text evidence="1">The sequence shown here is derived from an EMBL/GenBank/DDBJ whole genome shotgun (WGS) entry which is preliminary data.</text>
</comment>
<dbReference type="EMBL" id="JAEUXJ010000006">
    <property type="protein sequence ID" value="MBL6456721.1"/>
    <property type="molecule type" value="Genomic_DNA"/>
</dbReference>
<dbReference type="InterPro" id="IPR021736">
    <property type="entry name" value="DUF3305"/>
</dbReference>
<proteinExistence type="predicted"/>
<name>A0ABS1V4X8_9PROT</name>
<dbReference type="RefSeq" id="WP_202826729.1">
    <property type="nucleotide sequence ID" value="NZ_JAEUXJ010000006.1"/>
</dbReference>
<accession>A0ABS1V4X8</accession>
<organism evidence="1 2">
    <name type="scientific">Belnapia mucosa</name>
    <dbReference type="NCBI Taxonomy" id="2804532"/>
    <lineage>
        <taxon>Bacteria</taxon>
        <taxon>Pseudomonadati</taxon>
        <taxon>Pseudomonadota</taxon>
        <taxon>Alphaproteobacteria</taxon>
        <taxon>Acetobacterales</taxon>
        <taxon>Roseomonadaceae</taxon>
        <taxon>Belnapia</taxon>
    </lineage>
</organism>
<dbReference type="Proteomes" id="UP000606490">
    <property type="component" value="Unassembled WGS sequence"/>
</dbReference>
<keyword evidence="2" id="KW-1185">Reference proteome</keyword>
<sequence>MRLEVPGTLRLPVAVLAERRPGATPWADWSWRAVEVLAEAPNLPDWTVLREAEGRTLFLAGRAEVVLVPTDTPNYRDNLSAPEPAIWVVLRPVEAAPGFALHAVTVDSGEAQLYADSGADLLERLPLPEWLRPAVEAFIAAHHVERQHFKRRRE</sequence>
<gene>
    <name evidence="1" type="ORF">JMJ55_15400</name>
</gene>
<evidence type="ECO:0000313" key="2">
    <source>
        <dbReference type="Proteomes" id="UP000606490"/>
    </source>
</evidence>
<protein>
    <submittedName>
        <fullName evidence="1">DUF3305 domain-containing protein</fullName>
    </submittedName>
</protein>